<dbReference type="OrthoDB" id="418595at2759"/>
<keyword evidence="3 7" id="KW-0812">Transmembrane</keyword>
<feature type="transmembrane region" description="Helical" evidence="7">
    <location>
        <begin position="32"/>
        <end position="51"/>
    </location>
</feature>
<feature type="domain" description="Peptidase S54 rhomboid" evidence="8">
    <location>
        <begin position="14"/>
        <end position="158"/>
    </location>
</feature>
<dbReference type="SUPFAM" id="SSF144091">
    <property type="entry name" value="Rhomboid-like"/>
    <property type="match status" value="1"/>
</dbReference>
<dbReference type="EMBL" id="SGPM01000003">
    <property type="protein sequence ID" value="THH33711.1"/>
    <property type="molecule type" value="Genomic_DNA"/>
</dbReference>
<accession>A0A4S4N6X9</accession>
<evidence type="ECO:0000256" key="1">
    <source>
        <dbReference type="ARBA" id="ARBA00004141"/>
    </source>
</evidence>
<evidence type="ECO:0000256" key="5">
    <source>
        <dbReference type="ARBA" id="ARBA00022989"/>
    </source>
</evidence>
<dbReference type="PANTHER" id="PTHR43731:SF14">
    <property type="entry name" value="PRESENILIN-ASSOCIATED RHOMBOID-LIKE PROTEIN, MITOCHONDRIAL"/>
    <property type="match status" value="1"/>
</dbReference>
<keyword evidence="5 7" id="KW-1133">Transmembrane helix</keyword>
<gene>
    <name evidence="9" type="ORF">EUX98_g399</name>
</gene>
<keyword evidence="6 7" id="KW-0472">Membrane</keyword>
<sequence>MKHFSQNAQNLREGRYWTLLTSCFSHQGVTHILFNSIAFYSIAPTVIAALGNTRFLGFYLASGVISNVFSEYWHSYVRPDPKYASLGASGAVSAVIAFLTCLNPHTTFLLFGVVPMPAYVLVGGLLAYDGYNTWFDAKNGVDAAAHVGGLAAGFAYFFRRRFGIRM</sequence>
<feature type="transmembrane region" description="Helical" evidence="7">
    <location>
        <begin position="108"/>
        <end position="128"/>
    </location>
</feature>
<evidence type="ECO:0000256" key="7">
    <source>
        <dbReference type="SAM" id="Phobius"/>
    </source>
</evidence>
<keyword evidence="4" id="KW-0378">Hydrolase</keyword>
<comment type="similarity">
    <text evidence="2">Belongs to the peptidase S54 family.</text>
</comment>
<keyword evidence="10" id="KW-1185">Reference proteome</keyword>
<feature type="transmembrane region" description="Helical" evidence="7">
    <location>
        <begin position="140"/>
        <end position="158"/>
    </location>
</feature>
<dbReference type="AlphaFoldDB" id="A0A4S4N6X9"/>
<feature type="transmembrane region" description="Helical" evidence="7">
    <location>
        <begin position="58"/>
        <end position="77"/>
    </location>
</feature>
<comment type="caution">
    <text evidence="9">The sequence shown here is derived from an EMBL/GenBank/DDBJ whole genome shotgun (WGS) entry which is preliminary data.</text>
</comment>
<organism evidence="9 10">
    <name type="scientific">Antrodiella citrinella</name>
    <dbReference type="NCBI Taxonomy" id="2447956"/>
    <lineage>
        <taxon>Eukaryota</taxon>
        <taxon>Fungi</taxon>
        <taxon>Dikarya</taxon>
        <taxon>Basidiomycota</taxon>
        <taxon>Agaricomycotina</taxon>
        <taxon>Agaricomycetes</taxon>
        <taxon>Polyporales</taxon>
        <taxon>Steccherinaceae</taxon>
        <taxon>Antrodiella</taxon>
    </lineage>
</organism>
<dbReference type="Proteomes" id="UP000308730">
    <property type="component" value="Unassembled WGS sequence"/>
</dbReference>
<dbReference type="GO" id="GO:0004252">
    <property type="term" value="F:serine-type endopeptidase activity"/>
    <property type="evidence" value="ECO:0007669"/>
    <property type="project" value="InterPro"/>
</dbReference>
<dbReference type="InterPro" id="IPR035952">
    <property type="entry name" value="Rhomboid-like_sf"/>
</dbReference>
<protein>
    <recommendedName>
        <fullName evidence="8">Peptidase S54 rhomboid domain-containing protein</fullName>
    </recommendedName>
</protein>
<dbReference type="InterPro" id="IPR050925">
    <property type="entry name" value="Rhomboid_protease_S54"/>
</dbReference>
<dbReference type="Gene3D" id="1.20.1540.10">
    <property type="entry name" value="Rhomboid-like"/>
    <property type="match status" value="1"/>
</dbReference>
<evidence type="ECO:0000256" key="4">
    <source>
        <dbReference type="ARBA" id="ARBA00022801"/>
    </source>
</evidence>
<evidence type="ECO:0000256" key="3">
    <source>
        <dbReference type="ARBA" id="ARBA00022692"/>
    </source>
</evidence>
<evidence type="ECO:0000313" key="10">
    <source>
        <dbReference type="Proteomes" id="UP000308730"/>
    </source>
</evidence>
<dbReference type="PANTHER" id="PTHR43731">
    <property type="entry name" value="RHOMBOID PROTEASE"/>
    <property type="match status" value="1"/>
</dbReference>
<evidence type="ECO:0000313" key="9">
    <source>
        <dbReference type="EMBL" id="THH33711.1"/>
    </source>
</evidence>
<dbReference type="GO" id="GO:0006465">
    <property type="term" value="P:signal peptide processing"/>
    <property type="evidence" value="ECO:0007669"/>
    <property type="project" value="TreeGrafter"/>
</dbReference>
<evidence type="ECO:0000256" key="2">
    <source>
        <dbReference type="ARBA" id="ARBA00009045"/>
    </source>
</evidence>
<reference evidence="9 10" key="1">
    <citation type="submission" date="2019-02" db="EMBL/GenBank/DDBJ databases">
        <title>Genome sequencing of the rare red list fungi Antrodiella citrinella (Flaviporus citrinellus).</title>
        <authorList>
            <person name="Buettner E."/>
            <person name="Kellner H."/>
        </authorList>
    </citation>
    <scope>NUCLEOTIDE SEQUENCE [LARGE SCALE GENOMIC DNA]</scope>
    <source>
        <strain evidence="9 10">DSM 108506</strain>
    </source>
</reference>
<dbReference type="GO" id="GO:0016020">
    <property type="term" value="C:membrane"/>
    <property type="evidence" value="ECO:0007669"/>
    <property type="project" value="UniProtKB-SubCell"/>
</dbReference>
<name>A0A4S4N6X9_9APHY</name>
<dbReference type="InterPro" id="IPR022764">
    <property type="entry name" value="Peptidase_S54_rhomboid_dom"/>
</dbReference>
<evidence type="ECO:0000256" key="6">
    <source>
        <dbReference type="ARBA" id="ARBA00023136"/>
    </source>
</evidence>
<evidence type="ECO:0000259" key="8">
    <source>
        <dbReference type="Pfam" id="PF01694"/>
    </source>
</evidence>
<proteinExistence type="inferred from homology"/>
<comment type="subcellular location">
    <subcellularLocation>
        <location evidence="1">Membrane</location>
        <topology evidence="1">Multi-pass membrane protein</topology>
    </subcellularLocation>
</comment>
<feature type="transmembrane region" description="Helical" evidence="7">
    <location>
        <begin position="83"/>
        <end position="101"/>
    </location>
</feature>
<dbReference type="Pfam" id="PF01694">
    <property type="entry name" value="Rhomboid"/>
    <property type="match status" value="1"/>
</dbReference>